<evidence type="ECO:0000256" key="2">
    <source>
        <dbReference type="SAM" id="Phobius"/>
    </source>
</evidence>
<feature type="coiled-coil region" evidence="1">
    <location>
        <begin position="29"/>
        <end position="63"/>
    </location>
</feature>
<comment type="caution">
    <text evidence="3">The sequence shown here is derived from an EMBL/GenBank/DDBJ whole genome shotgun (WGS) entry which is preliminary data.</text>
</comment>
<feature type="transmembrane region" description="Helical" evidence="2">
    <location>
        <begin position="6"/>
        <end position="26"/>
    </location>
</feature>
<accession>A0A9X3LJM8</accession>
<reference evidence="3" key="1">
    <citation type="submission" date="2022-05" db="EMBL/GenBank/DDBJ databases">
        <authorList>
            <person name="Colautti A."/>
            <person name="Iacumin L."/>
        </authorList>
    </citation>
    <scope>NUCLEOTIDE SEQUENCE</scope>
    <source>
        <strain evidence="3">SK 55</strain>
    </source>
</reference>
<keyword evidence="2" id="KW-0472">Membrane</keyword>
<proteinExistence type="predicted"/>
<keyword evidence="2" id="KW-0812">Transmembrane</keyword>
<sequence length="87" mass="10012">MDNLIGLIAVVMVFSIPLTAIILGHLRGSQKLRAKMLKDELELEKLRGQNFIAETEKMRLELEKLTLDFKKTEDPVLIELQKDKIHV</sequence>
<evidence type="ECO:0000313" key="4">
    <source>
        <dbReference type="Proteomes" id="UP001152173"/>
    </source>
</evidence>
<protein>
    <submittedName>
        <fullName evidence="3">Uncharacterized protein</fullName>
    </submittedName>
</protein>
<dbReference type="EMBL" id="JAMKBJ010000014">
    <property type="protein sequence ID" value="MCZ8538236.1"/>
    <property type="molecule type" value="Genomic_DNA"/>
</dbReference>
<dbReference type="AlphaFoldDB" id="A0A9X3LJM8"/>
<name>A0A9X3LJM8_9BACL</name>
<evidence type="ECO:0000313" key="3">
    <source>
        <dbReference type="EMBL" id="MCZ8538236.1"/>
    </source>
</evidence>
<keyword evidence="1" id="KW-0175">Coiled coil</keyword>
<organism evidence="3 4">
    <name type="scientific">Paenisporosarcina quisquiliarum</name>
    <dbReference type="NCBI Taxonomy" id="365346"/>
    <lineage>
        <taxon>Bacteria</taxon>
        <taxon>Bacillati</taxon>
        <taxon>Bacillota</taxon>
        <taxon>Bacilli</taxon>
        <taxon>Bacillales</taxon>
        <taxon>Caryophanaceae</taxon>
        <taxon>Paenisporosarcina</taxon>
    </lineage>
</organism>
<gene>
    <name evidence="3" type="ORF">M9R32_13650</name>
</gene>
<keyword evidence="4" id="KW-1185">Reference proteome</keyword>
<dbReference type="Proteomes" id="UP001152173">
    <property type="component" value="Unassembled WGS sequence"/>
</dbReference>
<evidence type="ECO:0000256" key="1">
    <source>
        <dbReference type="SAM" id="Coils"/>
    </source>
</evidence>
<keyword evidence="2" id="KW-1133">Transmembrane helix</keyword>
<dbReference type="RefSeq" id="WP_269927310.1">
    <property type="nucleotide sequence ID" value="NZ_JAMKBJ010000014.1"/>
</dbReference>